<accession>A0A2K9ACC8</accession>
<reference evidence="2 3" key="1">
    <citation type="submission" date="2017-12" db="EMBL/GenBank/DDBJ databases">
        <title>Kangiella profundi FT102 completed genome.</title>
        <authorList>
            <person name="Xu J."/>
            <person name="Wang J."/>
            <person name="Lu Y."/>
        </authorList>
    </citation>
    <scope>NUCLEOTIDE SEQUENCE [LARGE SCALE GENOMIC DNA]</scope>
    <source>
        <strain evidence="2 3">FT102</strain>
    </source>
</reference>
<dbReference type="AlphaFoldDB" id="A0A2K9ACC8"/>
<evidence type="ECO:0000256" key="1">
    <source>
        <dbReference type="ARBA" id="ARBA00044755"/>
    </source>
</evidence>
<dbReference type="Pfam" id="PF04519">
    <property type="entry name" value="Bactofilin"/>
    <property type="match status" value="1"/>
</dbReference>
<proteinExistence type="inferred from homology"/>
<protein>
    <submittedName>
        <fullName evidence="2">Uncharacterized protein</fullName>
    </submittedName>
</protein>
<dbReference type="Proteomes" id="UP000232693">
    <property type="component" value="Chromosome"/>
</dbReference>
<comment type="similarity">
    <text evidence="1">Belongs to the bactofilin family.</text>
</comment>
<dbReference type="RefSeq" id="WP_106645944.1">
    <property type="nucleotide sequence ID" value="NZ_BMGO01000001.1"/>
</dbReference>
<dbReference type="OrthoDB" id="5294247at2"/>
<organism evidence="2 3">
    <name type="scientific">Kangiella profundi</name>
    <dbReference type="NCBI Taxonomy" id="1561924"/>
    <lineage>
        <taxon>Bacteria</taxon>
        <taxon>Pseudomonadati</taxon>
        <taxon>Pseudomonadota</taxon>
        <taxon>Gammaproteobacteria</taxon>
        <taxon>Kangiellales</taxon>
        <taxon>Kangiellaceae</taxon>
        <taxon>Kangiella</taxon>
    </lineage>
</organism>
<evidence type="ECO:0000313" key="2">
    <source>
        <dbReference type="EMBL" id="AUD78036.1"/>
    </source>
</evidence>
<evidence type="ECO:0000313" key="3">
    <source>
        <dbReference type="Proteomes" id="UP000232693"/>
    </source>
</evidence>
<name>A0A2K9ACC8_9GAMM</name>
<dbReference type="PANTHER" id="PTHR35024">
    <property type="entry name" value="HYPOTHETICAL CYTOSOLIC PROTEIN"/>
    <property type="match status" value="1"/>
</dbReference>
<dbReference type="PANTHER" id="PTHR35024:SF4">
    <property type="entry name" value="POLYMER-FORMING CYTOSKELETAL PROTEIN"/>
    <property type="match status" value="1"/>
</dbReference>
<dbReference type="InterPro" id="IPR007607">
    <property type="entry name" value="BacA/B"/>
</dbReference>
<gene>
    <name evidence="2" type="ORF">CW740_01765</name>
</gene>
<dbReference type="EMBL" id="CP025120">
    <property type="protein sequence ID" value="AUD78036.1"/>
    <property type="molecule type" value="Genomic_DNA"/>
</dbReference>
<dbReference type="KEGG" id="kpd:CW740_01765"/>
<keyword evidence="3" id="KW-1185">Reference proteome</keyword>
<sequence>MWGNKSKSHNVDTLIAEGTSIKGDLTFEGALFVDGVIEGDIHGTNHEQSVLSVGVHGRIEGNIESPYVIIFGQVDGDVRVSQKVELKPGAKVNGDLYYKVMEMNAGATVNGKMVNLGEPHALEHKPDHSEVVSKPKVNKESSDENKSEDSIHSDDNEAVRA</sequence>